<sequence>MTLHVALASAGHPLAHAPTQSALPWWSFGKTVLAAAALALVRDGLLELDAELTDGPFSLRQLLRHQAGLADYGELADYHAAVASQAAPWPAEEMLQRLDASRLRYPPGQGWRYSNVGYLYVARLLERVTDLPLDAALQRCVLAPLGLTQVRLARRRADWGAGAPAGYDPAWVYHGLLVGPLDQAALLLERLLGGDFLPPALLQQMRTPHRLGGPLAGRPWIAPGYGLGLMLGPEAGGLYLSGHSGSGPGSVIAVYRGATASCAVFLEDGAEGTVEAEVVRQLRSIDDAQR</sequence>
<dbReference type="GO" id="GO:0016787">
    <property type="term" value="F:hydrolase activity"/>
    <property type="evidence" value="ECO:0007669"/>
    <property type="project" value="UniProtKB-KW"/>
</dbReference>
<dbReference type="AlphaFoldDB" id="A0A5C7WBP3"/>
<gene>
    <name evidence="2" type="ORF">E6Q69_03700</name>
</gene>
<organism evidence="2 3">
    <name type="scientific">Aquipseudomonas alcaligenes</name>
    <name type="common">Pseudomonas alcaligenes</name>
    <dbReference type="NCBI Taxonomy" id="43263"/>
    <lineage>
        <taxon>Bacteria</taxon>
        <taxon>Pseudomonadati</taxon>
        <taxon>Pseudomonadota</taxon>
        <taxon>Gammaproteobacteria</taxon>
        <taxon>Pseudomonadales</taxon>
        <taxon>Pseudomonadaceae</taxon>
        <taxon>Aquipseudomonas</taxon>
    </lineage>
</organism>
<dbReference type="EMBL" id="SSFO01000065">
    <property type="protein sequence ID" value="TXI34539.1"/>
    <property type="molecule type" value="Genomic_DNA"/>
</dbReference>
<dbReference type="InterPro" id="IPR001466">
    <property type="entry name" value="Beta-lactam-related"/>
</dbReference>
<proteinExistence type="predicted"/>
<accession>A0A5C7WBP3</accession>
<name>A0A5C7WBP3_AQUAC</name>
<dbReference type="InterPro" id="IPR050491">
    <property type="entry name" value="AmpC-like"/>
</dbReference>
<evidence type="ECO:0000313" key="3">
    <source>
        <dbReference type="Proteomes" id="UP000321110"/>
    </source>
</evidence>
<protein>
    <submittedName>
        <fullName evidence="2">Class A beta-lactamase-related serine hydrolase</fullName>
    </submittedName>
</protein>
<dbReference type="Gene3D" id="3.40.710.10">
    <property type="entry name" value="DD-peptidase/beta-lactamase superfamily"/>
    <property type="match status" value="1"/>
</dbReference>
<evidence type="ECO:0000313" key="2">
    <source>
        <dbReference type="EMBL" id="TXI34539.1"/>
    </source>
</evidence>
<evidence type="ECO:0000259" key="1">
    <source>
        <dbReference type="Pfam" id="PF00144"/>
    </source>
</evidence>
<dbReference type="PANTHER" id="PTHR46825:SF9">
    <property type="entry name" value="BETA-LACTAMASE-RELATED DOMAIN-CONTAINING PROTEIN"/>
    <property type="match status" value="1"/>
</dbReference>
<dbReference type="Pfam" id="PF00144">
    <property type="entry name" value="Beta-lactamase"/>
    <property type="match status" value="1"/>
</dbReference>
<dbReference type="SUPFAM" id="SSF56601">
    <property type="entry name" value="beta-lactamase/transpeptidase-like"/>
    <property type="match status" value="1"/>
</dbReference>
<keyword evidence="2" id="KW-0378">Hydrolase</keyword>
<reference evidence="2 3" key="1">
    <citation type="submission" date="2018-09" db="EMBL/GenBank/DDBJ databases">
        <title>Metagenome Assembled Genomes from an Advanced Water Purification Facility.</title>
        <authorList>
            <person name="Stamps B.W."/>
            <person name="Spear J.R."/>
        </authorList>
    </citation>
    <scope>NUCLEOTIDE SEQUENCE [LARGE SCALE GENOMIC DNA]</scope>
    <source>
        <strain evidence="2">Bin_52_1</strain>
    </source>
</reference>
<feature type="domain" description="Beta-lactamase-related" evidence="1">
    <location>
        <begin position="18"/>
        <end position="264"/>
    </location>
</feature>
<comment type="caution">
    <text evidence="2">The sequence shown here is derived from an EMBL/GenBank/DDBJ whole genome shotgun (WGS) entry which is preliminary data.</text>
</comment>
<dbReference type="InterPro" id="IPR012338">
    <property type="entry name" value="Beta-lactam/transpept-like"/>
</dbReference>
<dbReference type="Proteomes" id="UP000321110">
    <property type="component" value="Unassembled WGS sequence"/>
</dbReference>
<dbReference type="PANTHER" id="PTHR46825">
    <property type="entry name" value="D-ALANYL-D-ALANINE-CARBOXYPEPTIDASE/ENDOPEPTIDASE AMPH"/>
    <property type="match status" value="1"/>
</dbReference>